<keyword evidence="3" id="KW-1185">Reference proteome</keyword>
<protein>
    <submittedName>
        <fullName evidence="2">Uncharacterized protein</fullName>
    </submittedName>
</protein>
<proteinExistence type="predicted"/>
<evidence type="ECO:0000313" key="3">
    <source>
        <dbReference type="Proteomes" id="UP001055039"/>
    </source>
</evidence>
<reference evidence="2" key="1">
    <citation type="journal article" date="2021" name="Front. Microbiol.">
        <title>Comprehensive Comparative Genomics and Phenotyping of Methylobacterium Species.</title>
        <authorList>
            <person name="Alessa O."/>
            <person name="Ogura Y."/>
            <person name="Fujitani Y."/>
            <person name="Takami H."/>
            <person name="Hayashi T."/>
            <person name="Sahin N."/>
            <person name="Tani A."/>
        </authorList>
    </citation>
    <scope>NUCLEOTIDE SEQUENCE</scope>
    <source>
        <strain evidence="2">NBRC 15686</strain>
    </source>
</reference>
<evidence type="ECO:0000313" key="2">
    <source>
        <dbReference type="EMBL" id="GJE65813.1"/>
    </source>
</evidence>
<gene>
    <name evidence="2" type="ORF">LNAOJCKE_3026</name>
</gene>
<dbReference type="EMBL" id="BPRC01000010">
    <property type="protein sequence ID" value="GJE65813.1"/>
    <property type="molecule type" value="Genomic_DNA"/>
</dbReference>
<evidence type="ECO:0000256" key="1">
    <source>
        <dbReference type="SAM" id="MobiDB-lite"/>
    </source>
</evidence>
<feature type="region of interest" description="Disordered" evidence="1">
    <location>
        <begin position="65"/>
        <end position="86"/>
    </location>
</feature>
<sequence length="86" mass="9415">MSAIARFIAVTTAFREISGLETTTLSWRLFGDSKKLGALEAGADIQVTRYEKALQWLSDNWPPEHDASWPSDVARPAKTPAPEVAA</sequence>
<accession>A0ABQ4UGX9</accession>
<name>A0ABQ4UGX9_9HYPH</name>
<dbReference type="RefSeq" id="WP_238225251.1">
    <property type="nucleotide sequence ID" value="NZ_BAAADH010000077.1"/>
</dbReference>
<organism evidence="2 3">
    <name type="scientific">Methylorubrum aminovorans</name>
    <dbReference type="NCBI Taxonomy" id="269069"/>
    <lineage>
        <taxon>Bacteria</taxon>
        <taxon>Pseudomonadati</taxon>
        <taxon>Pseudomonadota</taxon>
        <taxon>Alphaproteobacteria</taxon>
        <taxon>Hyphomicrobiales</taxon>
        <taxon>Methylobacteriaceae</taxon>
        <taxon>Methylorubrum</taxon>
    </lineage>
</organism>
<dbReference type="Proteomes" id="UP001055039">
    <property type="component" value="Unassembled WGS sequence"/>
</dbReference>
<comment type="caution">
    <text evidence="2">The sequence shown here is derived from an EMBL/GenBank/DDBJ whole genome shotgun (WGS) entry which is preliminary data.</text>
</comment>
<reference evidence="2" key="2">
    <citation type="submission" date="2021-08" db="EMBL/GenBank/DDBJ databases">
        <authorList>
            <person name="Tani A."/>
            <person name="Ola A."/>
            <person name="Ogura Y."/>
            <person name="Katsura K."/>
            <person name="Hayashi T."/>
        </authorList>
    </citation>
    <scope>NUCLEOTIDE SEQUENCE</scope>
    <source>
        <strain evidence="2">NBRC 15686</strain>
    </source>
</reference>